<organism evidence="1">
    <name type="scientific">Arion vulgaris</name>
    <dbReference type="NCBI Taxonomy" id="1028688"/>
    <lineage>
        <taxon>Eukaryota</taxon>
        <taxon>Metazoa</taxon>
        <taxon>Spiralia</taxon>
        <taxon>Lophotrochozoa</taxon>
        <taxon>Mollusca</taxon>
        <taxon>Gastropoda</taxon>
        <taxon>Heterobranchia</taxon>
        <taxon>Euthyneura</taxon>
        <taxon>Panpulmonata</taxon>
        <taxon>Eupulmonata</taxon>
        <taxon>Stylommatophora</taxon>
        <taxon>Helicina</taxon>
        <taxon>Arionoidea</taxon>
        <taxon>Arionidae</taxon>
        <taxon>Arion</taxon>
    </lineage>
</organism>
<dbReference type="AlphaFoldDB" id="A0A0B7C6F0"/>
<accession>A0A0B7C6F0</accession>
<feature type="non-terminal residue" evidence="1">
    <location>
        <position position="72"/>
    </location>
</feature>
<evidence type="ECO:0000313" key="1">
    <source>
        <dbReference type="EMBL" id="CEL00015.1"/>
    </source>
</evidence>
<protein>
    <submittedName>
        <fullName evidence="1">Uncharacterized protein</fullName>
    </submittedName>
</protein>
<gene>
    <name evidence="1" type="primary">ORF222659</name>
</gene>
<sequence>MPGSLAQPPSAKGVIVNGDCISRLDVNESELKNGDITAKDITESENGNELLNNAEEVHMIETENGTNGKEHS</sequence>
<proteinExistence type="predicted"/>
<dbReference type="EMBL" id="HACG01053144">
    <property type="protein sequence ID" value="CEL00015.1"/>
    <property type="molecule type" value="Transcribed_RNA"/>
</dbReference>
<name>A0A0B7C6F0_9EUPU</name>
<reference evidence="1" key="1">
    <citation type="submission" date="2014-12" db="EMBL/GenBank/DDBJ databases">
        <title>Insight into the proteome of Arion vulgaris.</title>
        <authorList>
            <person name="Aradska J."/>
            <person name="Bulat T."/>
            <person name="Smidak R."/>
            <person name="Sarate P."/>
            <person name="Gangsoo J."/>
            <person name="Sialana F."/>
            <person name="Bilban M."/>
            <person name="Lubec G."/>
        </authorList>
    </citation>
    <scope>NUCLEOTIDE SEQUENCE</scope>
    <source>
        <tissue evidence="1">Skin</tissue>
    </source>
</reference>